<reference evidence="10" key="2">
    <citation type="submission" date="2019-04" db="EMBL/GenBank/DDBJ databases">
        <authorList>
            <person name="Kadobianskyi M."/>
            <person name="Schulze L."/>
            <person name="Schuelke M."/>
            <person name="Judkewitz B."/>
        </authorList>
    </citation>
    <scope>NUCLEOTIDE SEQUENCE</scope>
    <source>
        <strain evidence="10">Bolton</strain>
        <tissue evidence="10">Whole-body</tissue>
    </source>
</reference>
<evidence type="ECO:0000256" key="2">
    <source>
        <dbReference type="ARBA" id="ARBA00004496"/>
    </source>
</evidence>
<evidence type="ECO:0000256" key="4">
    <source>
        <dbReference type="ARBA" id="ARBA00022692"/>
    </source>
</evidence>
<dbReference type="PANTHER" id="PTHR35259:SF1">
    <property type="entry name" value="BOMBESIN RECEPTOR-ACTIVATED PROTEIN C6ORF89"/>
    <property type="match status" value="1"/>
</dbReference>
<feature type="transmembrane region" description="Helical" evidence="9">
    <location>
        <begin position="57"/>
        <end position="78"/>
    </location>
</feature>
<proteinExistence type="predicted"/>
<keyword evidence="4 9" id="KW-0812">Transmembrane</keyword>
<dbReference type="OrthoDB" id="2011769at2759"/>
<dbReference type="EMBL" id="SRMA01026248">
    <property type="protein sequence ID" value="TRY86034.1"/>
    <property type="molecule type" value="Genomic_DNA"/>
</dbReference>
<organism evidence="10 11">
    <name type="scientific">Danionella cerebrum</name>
    <dbReference type="NCBI Taxonomy" id="2873325"/>
    <lineage>
        <taxon>Eukaryota</taxon>
        <taxon>Metazoa</taxon>
        <taxon>Chordata</taxon>
        <taxon>Craniata</taxon>
        <taxon>Vertebrata</taxon>
        <taxon>Euteleostomi</taxon>
        <taxon>Actinopterygii</taxon>
        <taxon>Neopterygii</taxon>
        <taxon>Teleostei</taxon>
        <taxon>Ostariophysi</taxon>
        <taxon>Cypriniformes</taxon>
        <taxon>Danionidae</taxon>
        <taxon>Danioninae</taxon>
        <taxon>Danionella</taxon>
    </lineage>
</organism>
<keyword evidence="3" id="KW-0963">Cytoplasm</keyword>
<keyword evidence="7" id="KW-0333">Golgi apparatus</keyword>
<name>A0A553Q7X6_9TELE</name>
<evidence type="ECO:0000256" key="7">
    <source>
        <dbReference type="ARBA" id="ARBA00023034"/>
    </source>
</evidence>
<evidence type="ECO:0000256" key="1">
    <source>
        <dbReference type="ARBA" id="ARBA00004323"/>
    </source>
</evidence>
<dbReference type="EMBL" id="SRMA01026248">
    <property type="protein sequence ID" value="TRY86033.1"/>
    <property type="molecule type" value="Genomic_DNA"/>
</dbReference>
<evidence type="ECO:0000256" key="8">
    <source>
        <dbReference type="ARBA" id="ARBA00023136"/>
    </source>
</evidence>
<dbReference type="AlphaFoldDB" id="A0A553Q7X6"/>
<keyword evidence="6 9" id="KW-1133">Transmembrane helix</keyword>
<evidence type="ECO:0000313" key="11">
    <source>
        <dbReference type="Proteomes" id="UP000316079"/>
    </source>
</evidence>
<reference evidence="10 11" key="1">
    <citation type="journal article" date="2019" name="Sci. Data">
        <title>Hybrid genome assembly and annotation of Danionella translucida.</title>
        <authorList>
            <person name="Kadobianskyi M."/>
            <person name="Schulze L."/>
            <person name="Schuelke M."/>
            <person name="Judkewitz B."/>
        </authorList>
    </citation>
    <scope>NUCLEOTIDE SEQUENCE [LARGE SCALE GENOMIC DNA]</scope>
    <source>
        <strain evidence="10 11">Bolton</strain>
    </source>
</reference>
<dbReference type="PANTHER" id="PTHR35259">
    <property type="entry name" value="BOMBESIN RECEPTOR-ACTIVATED PROTEIN C6ORF89"/>
    <property type="match status" value="1"/>
</dbReference>
<evidence type="ECO:0000313" key="10">
    <source>
        <dbReference type="EMBL" id="TRY86034.1"/>
    </source>
</evidence>
<keyword evidence="8 9" id="KW-0472">Membrane</keyword>
<evidence type="ECO:0000256" key="5">
    <source>
        <dbReference type="ARBA" id="ARBA00022968"/>
    </source>
</evidence>
<comment type="subcellular location">
    <subcellularLocation>
        <location evidence="2">Cytoplasm</location>
    </subcellularLocation>
    <subcellularLocation>
        <location evidence="1">Golgi apparatus membrane</location>
        <topology evidence="1">Single-pass type II membrane protein</topology>
    </subcellularLocation>
</comment>
<dbReference type="InterPro" id="IPR038757">
    <property type="entry name" value="BRAP"/>
</dbReference>
<keyword evidence="5" id="KW-0735">Signal-anchor</keyword>
<dbReference type="Proteomes" id="UP000316079">
    <property type="component" value="Unassembled WGS sequence"/>
</dbReference>
<protein>
    <submittedName>
        <fullName evidence="10">Uncharacterized protein</fullName>
    </submittedName>
</protein>
<evidence type="ECO:0000256" key="9">
    <source>
        <dbReference type="SAM" id="Phobius"/>
    </source>
</evidence>
<dbReference type="GO" id="GO:0000139">
    <property type="term" value="C:Golgi membrane"/>
    <property type="evidence" value="ECO:0007669"/>
    <property type="project" value="UniProtKB-SubCell"/>
</dbReference>
<accession>A0A553Q7X6</accession>
<gene>
    <name evidence="10" type="ORF">DNTS_029367</name>
</gene>
<comment type="caution">
    <text evidence="10">The sequence shown here is derived from an EMBL/GenBank/DDBJ whole genome shotgun (WGS) entry which is preliminary data.</text>
</comment>
<dbReference type="GO" id="GO:0005730">
    <property type="term" value="C:nucleolus"/>
    <property type="evidence" value="ECO:0007669"/>
    <property type="project" value="TreeGrafter"/>
</dbReference>
<evidence type="ECO:0000256" key="6">
    <source>
        <dbReference type="ARBA" id="ARBA00022989"/>
    </source>
</evidence>
<keyword evidence="11" id="KW-1185">Reference proteome</keyword>
<evidence type="ECO:0000256" key="3">
    <source>
        <dbReference type="ARBA" id="ARBA00022490"/>
    </source>
</evidence>
<sequence length="305" mass="33949">MGSSASEPCIYEKLSESVEILRQSGYRYGMNEREIEKFITQVLESNEPRRERAQFPLLRATFVLAVGVVLVVLLIFTYPQSGATDSKNALNLTLEVSSPLSHTRLLTLPIVSKYNLQRFGRWWASSGSCPCADVSGVTLFRDQSRVSAVELSNTQPLLIQAGVSLSDRVLVSDDQNPANYTLLWSMLSRPRESVLRWLFPGADACPLLEDTGTTLQRCWMNSQTKASVSISHANIKTRVQVLGWLVVAEGCPDIRLLPVSRCQPHCKSFSLSLEPGDMVFADSLYWTMELVPSREQSLICDGSLL</sequence>